<dbReference type="CDD" id="cd11377">
    <property type="entry name" value="Pro-peptidase_S53"/>
    <property type="match status" value="1"/>
</dbReference>
<sequence>MKATRRLAMVVSYPTRLLIPLLIAAFFSLLRLPCMGQERKLTGHVPLIVSHLKPVGSPAASKDIELVISLPLRNQPELNTLLHDLYDPFGKSYRHFLTPEQFNEQFAPTEADYQRVLSYAKSCKFSVVNTQPNRTLVRVSASVANIEKALRVKLQTYKHPTENRSFYATNTEPSIDSSLPILHISGLDDYAQPRITLRSTPILNEKDMKTNGPSAPDGEAGRGPGGAFSGNDFRTAYAPGITLNGAGQVVGLLSLDGYYPSDISNYETISGFPAVPIQNVYLNGFTGTPSTTGFGNLETSMDMELAIAMAPGMSTLNIYGIRYSSPNIDEVLNEMANPTKGEQLPHQISTSYSVVYDPSVYQSFQQMAAQGQTFFGYSGDQGAYTTYTPGSKTDILPFPPGDYSYVTSVGGTQLTTASLDGTWSSETTWFGSGGGPSPWFTIPSWQQGMDVSSNLGSTTMRNCPDVSMVATNILVICNNGKMVNASGTSASTPLWAGFTALVNQQAAINHLAPVGFINPALYAIGRRPYYSSCFHDITTGSNASRNPSLYRAVPGYDLCTGWGTPNGINLINALAIGIPFNTDVPTAATSLNNFVFDYARDMDGRIYFNQAKYGEAFRGWSELAGQGRTNTAPGCASILSSLFVFIRGLDNRIYLNQAAFGHDYSGWFEVQGHGTTDAAPAAASIDNVVYVFIKGMDGKVYKNQATFGYGFGDWFPVPGTIQTNTAPAVVTHGKTIYVFIRGLDGRIYKNEADKGHSFGDWFPVPGTVLTDAAPAVATINNTLYVIVKGLDGKIYKNEADFGHSFGDWFELQGGGTTDAAPTATSIGQSLFVFMKGHDGKVYLNQAAYRHAFSGWFDVGGRYY</sequence>
<dbReference type="EMBL" id="JABAHZ010000001">
    <property type="protein sequence ID" value="NLR77335.1"/>
    <property type="molecule type" value="Genomic_DNA"/>
</dbReference>
<dbReference type="InterPro" id="IPR050819">
    <property type="entry name" value="Tripeptidyl-peptidase_I"/>
</dbReference>
<evidence type="ECO:0000259" key="9">
    <source>
        <dbReference type="PROSITE" id="PS51695"/>
    </source>
</evidence>
<keyword evidence="3" id="KW-0479">Metal-binding</keyword>
<dbReference type="CDD" id="cd04056">
    <property type="entry name" value="Peptidases_S53"/>
    <property type="match status" value="1"/>
</dbReference>
<comment type="caution">
    <text evidence="10">The sequence shown here is derived from an EMBL/GenBank/DDBJ whole genome shotgun (WGS) entry which is preliminary data.</text>
</comment>
<dbReference type="Pfam" id="PF09286">
    <property type="entry name" value="Pro-kuma_activ"/>
    <property type="match status" value="1"/>
</dbReference>
<dbReference type="RefSeq" id="WP_168736741.1">
    <property type="nucleotide sequence ID" value="NZ_JABAHZ010000001.1"/>
</dbReference>
<accession>A0A847SEF0</accession>
<reference evidence="10 11" key="1">
    <citation type="submission" date="2020-04" db="EMBL/GenBank/DDBJ databases">
        <authorList>
            <person name="Yin C."/>
        </authorList>
    </citation>
    <scope>NUCLEOTIDE SEQUENCE [LARGE SCALE GENOMIC DNA]</scope>
    <source>
        <strain evidence="10 11">Ak56</strain>
    </source>
</reference>
<dbReference type="GO" id="GO:0004252">
    <property type="term" value="F:serine-type endopeptidase activity"/>
    <property type="evidence" value="ECO:0007669"/>
    <property type="project" value="InterPro"/>
</dbReference>
<evidence type="ECO:0000256" key="1">
    <source>
        <dbReference type="ARBA" id="ARBA00001913"/>
    </source>
</evidence>
<dbReference type="SUPFAM" id="SSF54897">
    <property type="entry name" value="Protease propeptides/inhibitors"/>
    <property type="match status" value="1"/>
</dbReference>
<protein>
    <submittedName>
        <fullName evidence="10">S8 family serine peptidase</fullName>
    </submittedName>
</protein>
<keyword evidence="2" id="KW-0645">Protease</keyword>
<dbReference type="Pfam" id="PF26607">
    <property type="entry name" value="DUF8189"/>
    <property type="match status" value="1"/>
</dbReference>
<keyword evidence="5" id="KW-0720">Serine protease</keyword>
<dbReference type="SUPFAM" id="SSF89372">
    <property type="entry name" value="Fucose-specific lectin"/>
    <property type="match status" value="1"/>
</dbReference>
<dbReference type="InterPro" id="IPR023828">
    <property type="entry name" value="Peptidase_S8_Ser-AS"/>
</dbReference>
<evidence type="ECO:0000256" key="3">
    <source>
        <dbReference type="ARBA" id="ARBA00022723"/>
    </source>
</evidence>
<evidence type="ECO:0000256" key="8">
    <source>
        <dbReference type="SAM" id="MobiDB-lite"/>
    </source>
</evidence>
<evidence type="ECO:0000313" key="11">
    <source>
        <dbReference type="Proteomes" id="UP000552864"/>
    </source>
</evidence>
<dbReference type="InterPro" id="IPR036852">
    <property type="entry name" value="Peptidase_S8/S53_dom_sf"/>
</dbReference>
<keyword evidence="7" id="KW-0865">Zymogen</keyword>
<evidence type="ECO:0000256" key="7">
    <source>
        <dbReference type="ARBA" id="ARBA00023145"/>
    </source>
</evidence>
<dbReference type="PANTHER" id="PTHR14218">
    <property type="entry name" value="PROTEASE S8 TRIPEPTIDYL PEPTIDASE I CLN2"/>
    <property type="match status" value="1"/>
</dbReference>
<evidence type="ECO:0000313" key="10">
    <source>
        <dbReference type="EMBL" id="NLR77335.1"/>
    </source>
</evidence>
<gene>
    <name evidence="10" type="ORF">HGH91_01785</name>
</gene>
<dbReference type="GO" id="GO:0006508">
    <property type="term" value="P:proteolysis"/>
    <property type="evidence" value="ECO:0007669"/>
    <property type="project" value="UniProtKB-KW"/>
</dbReference>
<organism evidence="10 11">
    <name type="scientific">Chitinophaga eiseniae</name>
    <dbReference type="NCBI Taxonomy" id="634771"/>
    <lineage>
        <taxon>Bacteria</taxon>
        <taxon>Pseudomonadati</taxon>
        <taxon>Bacteroidota</taxon>
        <taxon>Chitinophagia</taxon>
        <taxon>Chitinophagales</taxon>
        <taxon>Chitinophagaceae</taxon>
        <taxon>Chitinophaga</taxon>
    </lineage>
</organism>
<dbReference type="SMART" id="SM00944">
    <property type="entry name" value="Pro-kuma_activ"/>
    <property type="match status" value="1"/>
</dbReference>
<comment type="cofactor">
    <cofactor evidence="1">
        <name>Ca(2+)</name>
        <dbReference type="ChEBI" id="CHEBI:29108"/>
    </cofactor>
</comment>
<dbReference type="PROSITE" id="PS51695">
    <property type="entry name" value="SEDOLISIN"/>
    <property type="match status" value="1"/>
</dbReference>
<evidence type="ECO:0000256" key="2">
    <source>
        <dbReference type="ARBA" id="ARBA00022670"/>
    </source>
</evidence>
<evidence type="ECO:0000256" key="5">
    <source>
        <dbReference type="ARBA" id="ARBA00022825"/>
    </source>
</evidence>
<dbReference type="Gene3D" id="2.120.10.70">
    <property type="entry name" value="Fucose-specific lectin"/>
    <property type="match status" value="1"/>
</dbReference>
<dbReference type="Gene3D" id="3.40.50.200">
    <property type="entry name" value="Peptidase S8/S53 domain"/>
    <property type="match status" value="1"/>
</dbReference>
<keyword evidence="4" id="KW-0378">Hydrolase</keyword>
<dbReference type="GO" id="GO:0046872">
    <property type="term" value="F:metal ion binding"/>
    <property type="evidence" value="ECO:0007669"/>
    <property type="project" value="UniProtKB-KW"/>
</dbReference>
<dbReference type="GO" id="GO:0008240">
    <property type="term" value="F:tripeptidyl-peptidase activity"/>
    <property type="evidence" value="ECO:0007669"/>
    <property type="project" value="TreeGrafter"/>
</dbReference>
<feature type="domain" description="Peptidase S53" evidence="9">
    <location>
        <begin position="227"/>
        <end position="577"/>
    </location>
</feature>
<dbReference type="AlphaFoldDB" id="A0A847SEF0"/>
<keyword evidence="6" id="KW-0106">Calcium</keyword>
<feature type="region of interest" description="Disordered" evidence="8">
    <location>
        <begin position="199"/>
        <end position="228"/>
    </location>
</feature>
<dbReference type="PROSITE" id="PS00138">
    <property type="entry name" value="SUBTILASE_SER"/>
    <property type="match status" value="1"/>
</dbReference>
<evidence type="ECO:0000256" key="6">
    <source>
        <dbReference type="ARBA" id="ARBA00022837"/>
    </source>
</evidence>
<dbReference type="InterPro" id="IPR058502">
    <property type="entry name" value="PLL-like_beta-prop"/>
</dbReference>
<dbReference type="InterPro" id="IPR030400">
    <property type="entry name" value="Sedolisin_dom"/>
</dbReference>
<dbReference type="SUPFAM" id="SSF52743">
    <property type="entry name" value="Subtilisin-like"/>
    <property type="match status" value="1"/>
</dbReference>
<dbReference type="Proteomes" id="UP000552864">
    <property type="component" value="Unassembled WGS sequence"/>
</dbReference>
<dbReference type="PANTHER" id="PTHR14218:SF15">
    <property type="entry name" value="TRIPEPTIDYL-PEPTIDASE 1"/>
    <property type="match status" value="1"/>
</dbReference>
<evidence type="ECO:0000256" key="4">
    <source>
        <dbReference type="ARBA" id="ARBA00022801"/>
    </source>
</evidence>
<dbReference type="InterPro" id="IPR015366">
    <property type="entry name" value="S53_propep"/>
</dbReference>
<name>A0A847SEF0_9BACT</name>
<proteinExistence type="predicted"/>
<keyword evidence="11" id="KW-1185">Reference proteome</keyword>